<dbReference type="PROSITE" id="PS51257">
    <property type="entry name" value="PROKAR_LIPOPROTEIN"/>
    <property type="match status" value="1"/>
</dbReference>
<dbReference type="SUPFAM" id="SSF53850">
    <property type="entry name" value="Periplasmic binding protein-like II"/>
    <property type="match status" value="1"/>
</dbReference>
<dbReference type="PANTHER" id="PTHR43649">
    <property type="entry name" value="ARABINOSE-BINDING PROTEIN-RELATED"/>
    <property type="match status" value="1"/>
</dbReference>
<dbReference type="AlphaFoldDB" id="A0A852T2Y5"/>
<dbReference type="PANTHER" id="PTHR43649:SF12">
    <property type="entry name" value="DIACETYLCHITOBIOSE BINDING PROTEIN DASA"/>
    <property type="match status" value="1"/>
</dbReference>
<sequence>MFSKTDRRPRRVRSRALIAAVGGTAALLALSACTPASGSSADDKIGGTARLSVFAQQGTGQDLATNAFTKEVEKKFNIKFTWQTTTQDSSVAPEKRQILMASGDYPDAFLLIPWVDQFNQVDIEKLAKQGVALPLNDLIKQYAPDIQKALDSNPDYKAMATSPDGKIYGLPQLAETLHIQYPSKLWINTDWLKKLNLQMPKTTDEMTKVLEAFKNDDPNGNGQKDEIPLSGDSHDTLIPFFMNAFIYDPQNPDKGIQSTTVLNKGKVDIQANKDGWREGLKYIKSLWDAGLIDKGAFTQNPAALAQEGNNEGPVLLGSASGLHPYIFVSPGAKDGRDKQYDAVPPLTGPDGADYATYAFGSTPGATFMLTNKASKNDQVAAIKLVNYLFTEKGQLDGNFGPEGKGWGPAPAGSEALNPDVKAKFVNLQLSQDEANAVQWGALSTYNQNSAFRESQAVPTDIYDTSGYERRLFEATQLYQGHEDKSQIYPTWKVWPDPAKATQVATQQTNIDNYVTQNALAFITGSKSLDSDWDSYVKGFDGLGLKDYLSTLQTAYDKSKK</sequence>
<keyword evidence="3" id="KW-1185">Reference proteome</keyword>
<proteinExistence type="predicted"/>
<dbReference type="Gene3D" id="3.40.190.10">
    <property type="entry name" value="Periplasmic binding protein-like II"/>
    <property type="match status" value="2"/>
</dbReference>
<dbReference type="InterPro" id="IPR050490">
    <property type="entry name" value="Bact_solute-bd_prot1"/>
</dbReference>
<feature type="signal peptide" evidence="1">
    <location>
        <begin position="1"/>
        <end position="31"/>
    </location>
</feature>
<protein>
    <submittedName>
        <fullName evidence="2">Putative aldouronate transport system substrate-binding protein</fullName>
    </submittedName>
</protein>
<keyword evidence="1" id="KW-0732">Signal</keyword>
<reference evidence="2 3" key="1">
    <citation type="submission" date="2020-07" db="EMBL/GenBank/DDBJ databases">
        <title>Sequencing the genomes of 1000 actinobacteria strains.</title>
        <authorList>
            <person name="Klenk H.-P."/>
        </authorList>
    </citation>
    <scope>NUCLEOTIDE SEQUENCE [LARGE SCALE GENOMIC DNA]</scope>
    <source>
        <strain evidence="2 3">DSM 23871</strain>
    </source>
</reference>
<accession>A0A852T2Y5</accession>
<comment type="caution">
    <text evidence="2">The sequence shown here is derived from an EMBL/GenBank/DDBJ whole genome shotgun (WGS) entry which is preliminary data.</text>
</comment>
<gene>
    <name evidence="2" type="ORF">BJ963_003507</name>
</gene>
<dbReference type="RefSeq" id="WP_089914064.1">
    <property type="nucleotide sequence ID" value="NZ_BAAAPX010000001.1"/>
</dbReference>
<evidence type="ECO:0000313" key="2">
    <source>
        <dbReference type="EMBL" id="NYD75988.1"/>
    </source>
</evidence>
<evidence type="ECO:0000313" key="3">
    <source>
        <dbReference type="Proteomes" id="UP000589620"/>
    </source>
</evidence>
<evidence type="ECO:0000256" key="1">
    <source>
        <dbReference type="SAM" id="SignalP"/>
    </source>
</evidence>
<dbReference type="EMBL" id="JACCBJ010000001">
    <property type="protein sequence ID" value="NYD75988.1"/>
    <property type="molecule type" value="Genomic_DNA"/>
</dbReference>
<feature type="chain" id="PRO_5038361999" evidence="1">
    <location>
        <begin position="32"/>
        <end position="560"/>
    </location>
</feature>
<name>A0A852T2Y5_9MICO</name>
<organism evidence="2 3">
    <name type="scientific">Leifsonia soli</name>
    <dbReference type="NCBI Taxonomy" id="582665"/>
    <lineage>
        <taxon>Bacteria</taxon>
        <taxon>Bacillati</taxon>
        <taxon>Actinomycetota</taxon>
        <taxon>Actinomycetes</taxon>
        <taxon>Micrococcales</taxon>
        <taxon>Microbacteriaceae</taxon>
        <taxon>Leifsonia</taxon>
    </lineage>
</organism>
<dbReference type="Proteomes" id="UP000589620">
    <property type="component" value="Unassembled WGS sequence"/>
</dbReference>